<accession>A0A498CFD2</accession>
<proteinExistence type="predicted"/>
<feature type="domain" description="DNA-binding protein H-NS-like C-terminal" evidence="2">
    <location>
        <begin position="76"/>
        <end position="119"/>
    </location>
</feature>
<feature type="coiled-coil region" evidence="1">
    <location>
        <begin position="6"/>
        <end position="36"/>
    </location>
</feature>
<sequence length="131" mass="14622">MTKLTLDSILTAKQKLQDEIQALEAQEAQLRQEQTSDAHAEILNLIAQYAKNFNAKQRAEISSSLAASVGQPRKSAGPRKAVAAKYWLPHTQETWSGRGRTPRSFAAWEGTAAYKEWKAKHPEEKFPAYPG</sequence>
<comment type="caution">
    <text evidence="3">The sequence shown here is derived from an EMBL/GenBank/DDBJ whole genome shotgun (WGS) entry which is preliminary data.</text>
</comment>
<dbReference type="Pfam" id="PF00816">
    <property type="entry name" value="Histone_HNS"/>
    <property type="match status" value="1"/>
</dbReference>
<dbReference type="Proteomes" id="UP000274786">
    <property type="component" value="Unassembled WGS sequence"/>
</dbReference>
<evidence type="ECO:0000313" key="4">
    <source>
        <dbReference type="Proteomes" id="UP000274786"/>
    </source>
</evidence>
<organism evidence="3 4">
    <name type="scientific">Stenotrophomonas rhizophila</name>
    <dbReference type="NCBI Taxonomy" id="216778"/>
    <lineage>
        <taxon>Bacteria</taxon>
        <taxon>Pseudomonadati</taxon>
        <taxon>Pseudomonadota</taxon>
        <taxon>Gammaproteobacteria</taxon>
        <taxon>Lysobacterales</taxon>
        <taxon>Lysobacteraceae</taxon>
        <taxon>Stenotrophomonas</taxon>
    </lineage>
</organism>
<keyword evidence="1" id="KW-0175">Coiled coil</keyword>
<dbReference type="AlphaFoldDB" id="A0A498CFD2"/>
<name>A0A498CFD2_9GAMM</name>
<dbReference type="EMBL" id="RCDC01000004">
    <property type="protein sequence ID" value="RLK56357.1"/>
    <property type="molecule type" value="Genomic_DNA"/>
</dbReference>
<evidence type="ECO:0000259" key="2">
    <source>
        <dbReference type="SMART" id="SM00528"/>
    </source>
</evidence>
<evidence type="ECO:0000256" key="1">
    <source>
        <dbReference type="SAM" id="Coils"/>
    </source>
</evidence>
<protein>
    <submittedName>
        <fullName evidence="3">H-NS family nucleoid protein XrvA</fullName>
    </submittedName>
</protein>
<dbReference type="Gene3D" id="3.30.160.510">
    <property type="entry name" value="Histone-like nucleoid-structuring protein H-NS"/>
    <property type="match status" value="1"/>
</dbReference>
<dbReference type="GO" id="GO:0003677">
    <property type="term" value="F:DNA binding"/>
    <property type="evidence" value="ECO:0007669"/>
    <property type="project" value="InterPro"/>
</dbReference>
<dbReference type="OrthoDB" id="6088948at2"/>
<dbReference type="SUPFAM" id="SSF81273">
    <property type="entry name" value="H-NS histone-like proteins"/>
    <property type="match status" value="1"/>
</dbReference>
<dbReference type="InterPro" id="IPR027444">
    <property type="entry name" value="H-NS_C_dom"/>
</dbReference>
<gene>
    <name evidence="3" type="ORF">BCL79_0742</name>
</gene>
<evidence type="ECO:0000313" key="3">
    <source>
        <dbReference type="EMBL" id="RLK56357.1"/>
    </source>
</evidence>
<dbReference type="RefSeq" id="WP_121037496.1">
    <property type="nucleotide sequence ID" value="NZ_RCDC01000004.1"/>
</dbReference>
<reference evidence="3 4" key="1">
    <citation type="submission" date="2018-10" db="EMBL/GenBank/DDBJ databases">
        <title>Comparative analysis of microorganisms from saline springs in Andes Mountain Range, Colombia.</title>
        <authorList>
            <person name="Rubin E."/>
        </authorList>
    </citation>
    <scope>NUCLEOTIDE SEQUENCE [LARGE SCALE GENOMIC DNA]</scope>
    <source>
        <strain evidence="3 4">USBA GBX 843</strain>
    </source>
</reference>
<dbReference type="SMART" id="SM00528">
    <property type="entry name" value="HNS"/>
    <property type="match status" value="1"/>
</dbReference>